<dbReference type="Proteomes" id="UP001250662">
    <property type="component" value="Unassembled WGS sequence"/>
</dbReference>
<keyword evidence="1" id="KW-0732">Signal</keyword>
<name>A0ABU3BF02_9FLAO</name>
<comment type="caution">
    <text evidence="2">The sequence shown here is derived from an EMBL/GenBank/DDBJ whole genome shotgun (WGS) entry which is preliminary data.</text>
</comment>
<feature type="signal peptide" evidence="1">
    <location>
        <begin position="1"/>
        <end position="17"/>
    </location>
</feature>
<feature type="chain" id="PRO_5046943917" evidence="1">
    <location>
        <begin position="18"/>
        <end position="135"/>
    </location>
</feature>
<dbReference type="InterPro" id="IPR018673">
    <property type="entry name" value="DUF2141"/>
</dbReference>
<gene>
    <name evidence="2" type="ORF">RM520_03860</name>
</gene>
<organism evidence="2 3">
    <name type="scientific">Croceitalea vernalis</name>
    <dbReference type="NCBI Taxonomy" id="3075599"/>
    <lineage>
        <taxon>Bacteria</taxon>
        <taxon>Pseudomonadati</taxon>
        <taxon>Bacteroidota</taxon>
        <taxon>Flavobacteriia</taxon>
        <taxon>Flavobacteriales</taxon>
        <taxon>Flavobacteriaceae</taxon>
        <taxon>Croceitalea</taxon>
    </lineage>
</organism>
<keyword evidence="3" id="KW-1185">Reference proteome</keyword>
<proteinExistence type="predicted"/>
<sequence length="135" mass="15068">MKIIFSSFLLISSICFAQHKITVHVEQVPSSKGKVSVAVYESHETFLEFNKVFASGSAKAKEGRTTVEVDEIPNGEYAIALFYDENGNDELDTNWFGIPKEKVAFSHAKMRAFGPPKFKDCAFEVAKDIRVTISL</sequence>
<evidence type="ECO:0000313" key="3">
    <source>
        <dbReference type="Proteomes" id="UP001250662"/>
    </source>
</evidence>
<reference evidence="2 3" key="1">
    <citation type="submission" date="2023-09" db="EMBL/GenBank/DDBJ databases">
        <authorList>
            <person name="Rey-Velasco X."/>
        </authorList>
    </citation>
    <scope>NUCLEOTIDE SEQUENCE [LARGE SCALE GENOMIC DNA]</scope>
    <source>
        <strain evidence="2 3">P007</strain>
    </source>
</reference>
<protein>
    <submittedName>
        <fullName evidence="2">DUF2141 domain-containing protein</fullName>
    </submittedName>
</protein>
<dbReference type="RefSeq" id="WP_311387034.1">
    <property type="nucleotide sequence ID" value="NZ_JAVRHU010000001.1"/>
</dbReference>
<accession>A0ABU3BF02</accession>
<dbReference type="EMBL" id="JAVRHU010000001">
    <property type="protein sequence ID" value="MDT0620747.1"/>
    <property type="molecule type" value="Genomic_DNA"/>
</dbReference>
<evidence type="ECO:0000313" key="2">
    <source>
        <dbReference type="EMBL" id="MDT0620747.1"/>
    </source>
</evidence>
<dbReference type="Pfam" id="PF09912">
    <property type="entry name" value="DUF2141"/>
    <property type="match status" value="1"/>
</dbReference>
<evidence type="ECO:0000256" key="1">
    <source>
        <dbReference type="SAM" id="SignalP"/>
    </source>
</evidence>